<dbReference type="HOGENOM" id="CLU_017703_1_1_10"/>
<dbReference type="InterPro" id="IPR000863">
    <property type="entry name" value="Sulfotransferase_dom"/>
</dbReference>
<dbReference type="Gene3D" id="3.40.50.300">
    <property type="entry name" value="P-loop containing nucleotide triphosphate hydrolases"/>
    <property type="match status" value="1"/>
</dbReference>
<keyword evidence="1 4" id="KW-0808">Transferase</keyword>
<dbReference type="EC" id="2.8.2.-" evidence="4"/>
<dbReference type="KEGG" id="srm:SRM_00259"/>
<feature type="domain" description="Sulfotransferase" evidence="3">
    <location>
        <begin position="10"/>
        <end position="204"/>
    </location>
</feature>
<dbReference type="Proteomes" id="UP000000933">
    <property type="component" value="Chromosome"/>
</dbReference>
<dbReference type="PATRIC" id="fig|761659.10.peg.297"/>
<dbReference type="AlphaFoldDB" id="D5H575"/>
<organism evidence="4 5">
    <name type="scientific">Salinibacter ruber (strain M8)</name>
    <dbReference type="NCBI Taxonomy" id="761659"/>
    <lineage>
        <taxon>Bacteria</taxon>
        <taxon>Pseudomonadati</taxon>
        <taxon>Rhodothermota</taxon>
        <taxon>Rhodothermia</taxon>
        <taxon>Rhodothermales</taxon>
        <taxon>Salinibacteraceae</taxon>
        <taxon>Salinibacter</taxon>
    </lineage>
</organism>
<accession>D5H575</accession>
<dbReference type="PANTHER" id="PTHR10605">
    <property type="entry name" value="HEPARAN SULFATE SULFOTRANSFERASE"/>
    <property type="match status" value="1"/>
</dbReference>
<evidence type="ECO:0000256" key="1">
    <source>
        <dbReference type="ARBA" id="ARBA00022679"/>
    </source>
</evidence>
<reference evidence="4 5" key="1">
    <citation type="journal article" date="2010" name="ISME J.">
        <title>Fine-scale evolution: genomic, phenotypic and ecological differentiation in two coexisting Salinibacter ruber strains.</title>
        <authorList>
            <person name="Pena A."/>
            <person name="Teeling H."/>
            <person name="Huerta-Cepas J."/>
            <person name="Santos F."/>
            <person name="Yarza P."/>
            <person name="Brito-Echeverria J."/>
            <person name="Lucio M."/>
            <person name="Schmitt-Kopplin P."/>
            <person name="Meseguer I."/>
            <person name="Schenowitz C."/>
            <person name="Dossat C."/>
            <person name="Barbe V."/>
            <person name="Dopazo J."/>
            <person name="Rossello-Mora R."/>
            <person name="Schuler M."/>
            <person name="Glockner F.O."/>
            <person name="Amann R."/>
            <person name="Gabaldon T."/>
            <person name="Anton J."/>
        </authorList>
    </citation>
    <scope>NUCLEOTIDE SEQUENCE [LARGE SCALE GENOMIC DNA]</scope>
    <source>
        <strain evidence="4 5">M8</strain>
    </source>
</reference>
<sequence>MERIYERMQPNFFIIGAPKCGTTSLADLLAQHDDVFFCPEKEPRFFSHEETYKRGFGDYEALFGEANDEKRIGEGSTTYSEAWLDRYEKSARRIHDYCPSARLIYCVRHPLRRIQSNWLDIIWALDNDLMQGTELHQSDELSVSGDFNDDVLANDGLVQTSNYWRVIQEYRQYFSDEQIQIVFLKDLKSSPDAVLRECCTFLDVGPGFDFTDPDEARNTSASKGLATTFGRIARSIPGYRTLAGGAPSFLKALVRPLIKDSFTGKPDWRPTVKEKVVSRLEGDTNRFLNYTGRPRDYWILDA</sequence>
<dbReference type="SUPFAM" id="SSF52540">
    <property type="entry name" value="P-loop containing nucleoside triphosphate hydrolases"/>
    <property type="match status" value="1"/>
</dbReference>
<evidence type="ECO:0000259" key="3">
    <source>
        <dbReference type="Pfam" id="PF00685"/>
    </source>
</evidence>
<evidence type="ECO:0000313" key="5">
    <source>
        <dbReference type="Proteomes" id="UP000000933"/>
    </source>
</evidence>
<evidence type="ECO:0000256" key="2">
    <source>
        <dbReference type="ARBA" id="ARBA00023180"/>
    </source>
</evidence>
<name>D5H575_SALRM</name>
<proteinExistence type="predicted"/>
<dbReference type="InterPro" id="IPR037359">
    <property type="entry name" value="NST/OST"/>
</dbReference>
<gene>
    <name evidence="4" type="ordered locus">SRM_00259</name>
</gene>
<dbReference type="InterPro" id="IPR027417">
    <property type="entry name" value="P-loop_NTPase"/>
</dbReference>
<reference evidence="5" key="2">
    <citation type="submission" date="2010-04" db="EMBL/GenBank/DDBJ databases">
        <title>Genome sequence of Salinibacter ruber M8.</title>
        <authorList>
            <consortium name="Genoscope"/>
        </authorList>
    </citation>
    <scope>NUCLEOTIDE SEQUENCE [LARGE SCALE GENOMIC DNA]</scope>
    <source>
        <strain evidence="5">M8</strain>
    </source>
</reference>
<dbReference type="PANTHER" id="PTHR10605:SF56">
    <property type="entry name" value="BIFUNCTIONAL HEPARAN SULFATE N-DEACETYLASE_N-SULFOTRANSFERASE"/>
    <property type="match status" value="1"/>
</dbReference>
<dbReference type="Pfam" id="PF00685">
    <property type="entry name" value="Sulfotransfer_1"/>
    <property type="match status" value="1"/>
</dbReference>
<keyword evidence="2" id="KW-0325">Glycoprotein</keyword>
<dbReference type="GO" id="GO:0008146">
    <property type="term" value="F:sulfotransferase activity"/>
    <property type="evidence" value="ECO:0007669"/>
    <property type="project" value="InterPro"/>
</dbReference>
<dbReference type="EMBL" id="FP565814">
    <property type="protein sequence ID" value="CBH23180.1"/>
    <property type="molecule type" value="Genomic_DNA"/>
</dbReference>
<protein>
    <submittedName>
        <fullName evidence="4">Sulfotransferase</fullName>
        <ecNumber evidence="4">2.8.2.-</ecNumber>
    </submittedName>
</protein>
<evidence type="ECO:0000313" key="4">
    <source>
        <dbReference type="EMBL" id="CBH23180.1"/>
    </source>
</evidence>